<name>A0A9P5XQW2_9AGAR</name>
<proteinExistence type="predicted"/>
<keyword evidence="2" id="KW-1185">Reference proteome</keyword>
<organism evidence="1 2">
    <name type="scientific">Collybia nuda</name>
    <dbReference type="NCBI Taxonomy" id="64659"/>
    <lineage>
        <taxon>Eukaryota</taxon>
        <taxon>Fungi</taxon>
        <taxon>Dikarya</taxon>
        <taxon>Basidiomycota</taxon>
        <taxon>Agaricomycotina</taxon>
        <taxon>Agaricomycetes</taxon>
        <taxon>Agaricomycetidae</taxon>
        <taxon>Agaricales</taxon>
        <taxon>Tricholomatineae</taxon>
        <taxon>Clitocybaceae</taxon>
        <taxon>Collybia</taxon>
    </lineage>
</organism>
<evidence type="ECO:0000313" key="1">
    <source>
        <dbReference type="EMBL" id="KAF9455314.1"/>
    </source>
</evidence>
<comment type="caution">
    <text evidence="1">The sequence shown here is derived from an EMBL/GenBank/DDBJ whole genome shotgun (WGS) entry which is preliminary data.</text>
</comment>
<feature type="non-terminal residue" evidence="1">
    <location>
        <position position="1"/>
    </location>
</feature>
<protein>
    <submittedName>
        <fullName evidence="1">Uncharacterized protein</fullName>
    </submittedName>
</protein>
<dbReference type="Proteomes" id="UP000807353">
    <property type="component" value="Unassembled WGS sequence"/>
</dbReference>
<dbReference type="OrthoDB" id="2948070at2759"/>
<dbReference type="EMBL" id="MU150784">
    <property type="protein sequence ID" value="KAF9455314.1"/>
    <property type="molecule type" value="Genomic_DNA"/>
</dbReference>
<accession>A0A9P5XQW2</accession>
<evidence type="ECO:0000313" key="2">
    <source>
        <dbReference type="Proteomes" id="UP000807353"/>
    </source>
</evidence>
<reference evidence="1" key="1">
    <citation type="submission" date="2020-11" db="EMBL/GenBank/DDBJ databases">
        <authorList>
            <consortium name="DOE Joint Genome Institute"/>
            <person name="Ahrendt S."/>
            <person name="Riley R."/>
            <person name="Andreopoulos W."/>
            <person name="Labutti K."/>
            <person name="Pangilinan J."/>
            <person name="Ruiz-Duenas F.J."/>
            <person name="Barrasa J.M."/>
            <person name="Sanchez-Garcia M."/>
            <person name="Camarero S."/>
            <person name="Miyauchi S."/>
            <person name="Serrano A."/>
            <person name="Linde D."/>
            <person name="Babiker R."/>
            <person name="Drula E."/>
            <person name="Ayuso-Fernandez I."/>
            <person name="Pacheco R."/>
            <person name="Padilla G."/>
            <person name="Ferreira P."/>
            <person name="Barriuso J."/>
            <person name="Kellner H."/>
            <person name="Castanera R."/>
            <person name="Alfaro M."/>
            <person name="Ramirez L."/>
            <person name="Pisabarro A.G."/>
            <person name="Kuo A."/>
            <person name="Tritt A."/>
            <person name="Lipzen A."/>
            <person name="He G."/>
            <person name="Yan M."/>
            <person name="Ng V."/>
            <person name="Cullen D."/>
            <person name="Martin F."/>
            <person name="Rosso M.-N."/>
            <person name="Henrissat B."/>
            <person name="Hibbett D."/>
            <person name="Martinez A.T."/>
            <person name="Grigoriev I.V."/>
        </authorList>
    </citation>
    <scope>NUCLEOTIDE SEQUENCE</scope>
    <source>
        <strain evidence="1">CBS 247.69</strain>
    </source>
</reference>
<sequence>FEGQKFISNPCSDYHRDSQDPQLAYIRLYAGEDFTGGLVEFPDLKLKVCLEPGNFVLCRGQVLPHKIGDWNDGQRISIPNFTHTSLWRTSNLDDLVSVC</sequence>
<dbReference type="Gene3D" id="3.60.130.30">
    <property type="match status" value="1"/>
</dbReference>
<gene>
    <name evidence="1" type="ORF">BDZ94DRAFT_1180268</name>
</gene>
<dbReference type="AlphaFoldDB" id="A0A9P5XQW2"/>